<dbReference type="Pfam" id="PF09851">
    <property type="entry name" value="SHOCT"/>
    <property type="match status" value="1"/>
</dbReference>
<feature type="domain" description="SHOCT" evidence="1">
    <location>
        <begin position="39"/>
        <end position="66"/>
    </location>
</feature>
<accession>A0A852U5J7</accession>
<reference evidence="2 3" key="1">
    <citation type="submission" date="2020-07" db="EMBL/GenBank/DDBJ databases">
        <title>Sequencing the genomes of 1000 actinobacteria strains.</title>
        <authorList>
            <person name="Klenk H.-P."/>
        </authorList>
    </citation>
    <scope>NUCLEOTIDE SEQUENCE [LARGE SCALE GENOMIC DNA]</scope>
    <source>
        <strain evidence="2 3">CXB654</strain>
    </source>
</reference>
<evidence type="ECO:0000259" key="1">
    <source>
        <dbReference type="Pfam" id="PF09851"/>
    </source>
</evidence>
<proteinExistence type="predicted"/>
<gene>
    <name evidence="2" type="ORF">HDA32_005273</name>
</gene>
<evidence type="ECO:0000313" key="3">
    <source>
        <dbReference type="Proteomes" id="UP000589036"/>
    </source>
</evidence>
<evidence type="ECO:0000313" key="2">
    <source>
        <dbReference type="EMBL" id="NYE50153.1"/>
    </source>
</evidence>
<dbReference type="EMBL" id="JACCCC010000001">
    <property type="protein sequence ID" value="NYE50153.1"/>
    <property type="molecule type" value="Genomic_DNA"/>
</dbReference>
<comment type="caution">
    <text evidence="2">The sequence shown here is derived from an EMBL/GenBank/DDBJ whole genome shotgun (WGS) entry which is preliminary data.</text>
</comment>
<sequence>MAATVTAHLWAGSTREAASPIAADAPPKAVADSPRTVYDRIRELGRLHEEGLLTDEEFTTKKAELLDRL</sequence>
<dbReference type="Proteomes" id="UP000589036">
    <property type="component" value="Unassembled WGS sequence"/>
</dbReference>
<dbReference type="AlphaFoldDB" id="A0A852U5J7"/>
<dbReference type="RefSeq" id="WP_179645683.1">
    <property type="nucleotide sequence ID" value="NZ_BAAAYY010000014.1"/>
</dbReference>
<dbReference type="InterPro" id="IPR018649">
    <property type="entry name" value="SHOCT"/>
</dbReference>
<name>A0A852U5J7_9ACTN</name>
<keyword evidence="3" id="KW-1185">Reference proteome</keyword>
<protein>
    <recommendedName>
        <fullName evidence="1">SHOCT domain-containing protein</fullName>
    </recommendedName>
</protein>
<organism evidence="2 3">
    <name type="scientific">Spinactinospora alkalitolerans</name>
    <dbReference type="NCBI Taxonomy" id="687207"/>
    <lineage>
        <taxon>Bacteria</taxon>
        <taxon>Bacillati</taxon>
        <taxon>Actinomycetota</taxon>
        <taxon>Actinomycetes</taxon>
        <taxon>Streptosporangiales</taxon>
        <taxon>Nocardiopsidaceae</taxon>
        <taxon>Spinactinospora</taxon>
    </lineage>
</organism>